<evidence type="ECO:0000256" key="7">
    <source>
        <dbReference type="RuleBase" id="RU003797"/>
    </source>
</evidence>
<evidence type="ECO:0000313" key="10">
    <source>
        <dbReference type="Proteomes" id="UP000050482"/>
    </source>
</evidence>
<evidence type="ECO:0000256" key="4">
    <source>
        <dbReference type="ARBA" id="ARBA00022801"/>
    </source>
</evidence>
<dbReference type="InterPro" id="IPR046778">
    <property type="entry name" value="UPF0758_N"/>
</dbReference>
<dbReference type="CDD" id="cd08071">
    <property type="entry name" value="MPN_DUF2466"/>
    <property type="match status" value="1"/>
</dbReference>
<evidence type="ECO:0000313" key="9">
    <source>
        <dbReference type="EMBL" id="KPV43227.1"/>
    </source>
</evidence>
<keyword evidence="10" id="KW-1185">Reference proteome</keyword>
<dbReference type="PANTHER" id="PTHR30471">
    <property type="entry name" value="DNA REPAIR PROTEIN RADC"/>
    <property type="match status" value="1"/>
</dbReference>
<dbReference type="PROSITE" id="PS50249">
    <property type="entry name" value="MPN"/>
    <property type="match status" value="1"/>
</dbReference>
<keyword evidence="6" id="KW-0482">Metalloprotease</keyword>
<reference evidence="9 10" key="1">
    <citation type="submission" date="2015-09" db="EMBL/GenBank/DDBJ databases">
        <title>Draft genome sequence of Alicyclobacillus ferrooxydans DSM 22381.</title>
        <authorList>
            <person name="Hemp J."/>
        </authorList>
    </citation>
    <scope>NUCLEOTIDE SEQUENCE [LARGE SCALE GENOMIC DNA]</scope>
    <source>
        <strain evidence="9 10">TC-34</strain>
    </source>
</reference>
<dbReference type="Gene3D" id="3.40.140.10">
    <property type="entry name" value="Cytidine Deaminase, domain 2"/>
    <property type="match status" value="1"/>
</dbReference>
<accession>A0A0P9CJM2</accession>
<dbReference type="Pfam" id="PF20582">
    <property type="entry name" value="UPF0758_N"/>
    <property type="match status" value="1"/>
</dbReference>
<dbReference type="GO" id="GO:0046872">
    <property type="term" value="F:metal ion binding"/>
    <property type="evidence" value="ECO:0007669"/>
    <property type="project" value="UniProtKB-KW"/>
</dbReference>
<dbReference type="PROSITE" id="PS01302">
    <property type="entry name" value="UPF0758"/>
    <property type="match status" value="1"/>
</dbReference>
<dbReference type="PANTHER" id="PTHR30471:SF3">
    <property type="entry name" value="UPF0758 PROTEIN YEES-RELATED"/>
    <property type="match status" value="1"/>
</dbReference>
<keyword evidence="5" id="KW-0862">Zinc</keyword>
<evidence type="ECO:0000256" key="6">
    <source>
        <dbReference type="ARBA" id="ARBA00023049"/>
    </source>
</evidence>
<dbReference type="RefSeq" id="WP_054969654.1">
    <property type="nucleotide sequence ID" value="NZ_LJCO01000054.1"/>
</dbReference>
<keyword evidence="4" id="KW-0378">Hydrolase</keyword>
<dbReference type="Pfam" id="PF04002">
    <property type="entry name" value="RadC"/>
    <property type="match status" value="1"/>
</dbReference>
<evidence type="ECO:0000259" key="8">
    <source>
        <dbReference type="PROSITE" id="PS50249"/>
    </source>
</evidence>
<dbReference type="AlphaFoldDB" id="A0A0P9CJM2"/>
<dbReference type="EMBL" id="LJCO01000054">
    <property type="protein sequence ID" value="KPV43227.1"/>
    <property type="molecule type" value="Genomic_DNA"/>
</dbReference>
<sequence>MQTIVHNQSRVRFTQADAPRERLLEQGPAALRNDELLAIVLQSGNRNVPVLELANRVLRQANGLLGLLDVTVEELMAVQGIGVAKALQIAACVEIGRRIVRSPGENKHQIRCAEDAAEYVMDRMRHLKKEHFFILHLDTKHRLIGEEIVSVGSLDASIVHPREIFKSAVKKSASAILCLHNHPSGDPTPSPEDKAVTARLCEVGRILGIDVLDHIVVGDGRYVSLRAEGHCK</sequence>
<dbReference type="PATRIC" id="fig|471514.4.peg.1364"/>
<dbReference type="GO" id="GO:0006508">
    <property type="term" value="P:proteolysis"/>
    <property type="evidence" value="ECO:0007669"/>
    <property type="project" value="UniProtKB-KW"/>
</dbReference>
<gene>
    <name evidence="9" type="ORF">AN477_13310</name>
</gene>
<feature type="domain" description="MPN" evidence="8">
    <location>
        <begin position="109"/>
        <end position="231"/>
    </location>
</feature>
<dbReference type="NCBIfam" id="NF000642">
    <property type="entry name" value="PRK00024.1"/>
    <property type="match status" value="1"/>
</dbReference>
<evidence type="ECO:0000256" key="2">
    <source>
        <dbReference type="ARBA" id="ARBA00022670"/>
    </source>
</evidence>
<dbReference type="OrthoDB" id="9804482at2"/>
<name>A0A0P9CJM2_9BACL</name>
<comment type="caution">
    <text evidence="9">The sequence shown here is derived from an EMBL/GenBank/DDBJ whole genome shotgun (WGS) entry which is preliminary data.</text>
</comment>
<dbReference type="Proteomes" id="UP000050482">
    <property type="component" value="Unassembled WGS sequence"/>
</dbReference>
<dbReference type="InterPro" id="IPR001405">
    <property type="entry name" value="UPF0758"/>
</dbReference>
<dbReference type="SUPFAM" id="SSF47781">
    <property type="entry name" value="RuvA domain 2-like"/>
    <property type="match status" value="1"/>
</dbReference>
<keyword evidence="2" id="KW-0645">Protease</keyword>
<comment type="similarity">
    <text evidence="1 7">Belongs to the UPF0758 family.</text>
</comment>
<dbReference type="InterPro" id="IPR020891">
    <property type="entry name" value="UPF0758_CS"/>
</dbReference>
<organism evidence="9 10">
    <name type="scientific">Alicyclobacillus ferrooxydans</name>
    <dbReference type="NCBI Taxonomy" id="471514"/>
    <lineage>
        <taxon>Bacteria</taxon>
        <taxon>Bacillati</taxon>
        <taxon>Bacillota</taxon>
        <taxon>Bacilli</taxon>
        <taxon>Bacillales</taxon>
        <taxon>Alicyclobacillaceae</taxon>
        <taxon>Alicyclobacillus</taxon>
    </lineage>
</organism>
<dbReference type="InterPro" id="IPR037518">
    <property type="entry name" value="MPN"/>
</dbReference>
<dbReference type="InterPro" id="IPR010994">
    <property type="entry name" value="RuvA_2-like"/>
</dbReference>
<evidence type="ECO:0000256" key="1">
    <source>
        <dbReference type="ARBA" id="ARBA00010243"/>
    </source>
</evidence>
<evidence type="ECO:0000256" key="5">
    <source>
        <dbReference type="ARBA" id="ARBA00022833"/>
    </source>
</evidence>
<dbReference type="GO" id="GO:0008237">
    <property type="term" value="F:metallopeptidase activity"/>
    <property type="evidence" value="ECO:0007669"/>
    <property type="project" value="UniProtKB-KW"/>
</dbReference>
<dbReference type="InterPro" id="IPR025657">
    <property type="entry name" value="RadC_JAB"/>
</dbReference>
<keyword evidence="3" id="KW-0479">Metal-binding</keyword>
<proteinExistence type="inferred from homology"/>
<dbReference type="STRING" id="471514.AN477_13310"/>
<protein>
    <recommendedName>
        <fullName evidence="8">MPN domain-containing protein</fullName>
    </recommendedName>
</protein>
<evidence type="ECO:0000256" key="3">
    <source>
        <dbReference type="ARBA" id="ARBA00022723"/>
    </source>
</evidence>
<dbReference type="NCBIfam" id="TIGR00608">
    <property type="entry name" value="radc"/>
    <property type="match status" value="1"/>
</dbReference>